<dbReference type="NCBIfam" id="TIGR01563">
    <property type="entry name" value="gp16_SPP1"/>
    <property type="match status" value="1"/>
</dbReference>
<evidence type="ECO:0000313" key="1">
    <source>
        <dbReference type="EMBL" id="GHB30484.1"/>
    </source>
</evidence>
<sequence>MQAGKLRHRVRLESKQLTQNPQTGAMVESWQPVATVWASIEPLSAREFIAAGAEQSSVTTRIVIRYREGVTAQMRAVSRGKTYNIEGVLPDPRSGREYLTLPCSEGVNDG</sequence>
<organism evidence="1 2">
    <name type="scientific">Salinicola rhizosphaerae</name>
    <dbReference type="NCBI Taxonomy" id="1443141"/>
    <lineage>
        <taxon>Bacteria</taxon>
        <taxon>Pseudomonadati</taxon>
        <taxon>Pseudomonadota</taxon>
        <taxon>Gammaproteobacteria</taxon>
        <taxon>Oceanospirillales</taxon>
        <taxon>Halomonadaceae</taxon>
        <taxon>Salinicola</taxon>
    </lineage>
</organism>
<dbReference type="Pfam" id="PF05521">
    <property type="entry name" value="Phage_HCP"/>
    <property type="match status" value="1"/>
</dbReference>
<protein>
    <submittedName>
        <fullName evidence="1">Head-tail adaptor protein</fullName>
    </submittedName>
</protein>
<dbReference type="InterPro" id="IPR038666">
    <property type="entry name" value="SSP1_head-tail_sf"/>
</dbReference>
<evidence type="ECO:0000313" key="2">
    <source>
        <dbReference type="Proteomes" id="UP000646745"/>
    </source>
</evidence>
<accession>A0ABQ3E971</accession>
<reference evidence="2" key="1">
    <citation type="journal article" date="2019" name="Int. J. Syst. Evol. Microbiol.">
        <title>The Global Catalogue of Microorganisms (GCM) 10K type strain sequencing project: providing services to taxonomists for standard genome sequencing and annotation.</title>
        <authorList>
            <consortium name="The Broad Institute Genomics Platform"/>
            <consortium name="The Broad Institute Genome Sequencing Center for Infectious Disease"/>
            <person name="Wu L."/>
            <person name="Ma J."/>
        </authorList>
    </citation>
    <scope>NUCLEOTIDE SEQUENCE [LARGE SCALE GENOMIC DNA]</scope>
    <source>
        <strain evidence="2">KCTC 32998</strain>
    </source>
</reference>
<comment type="caution">
    <text evidence="1">The sequence shown here is derived from an EMBL/GenBank/DDBJ whole genome shotgun (WGS) entry which is preliminary data.</text>
</comment>
<dbReference type="Proteomes" id="UP000646745">
    <property type="component" value="Unassembled WGS sequence"/>
</dbReference>
<name>A0ABQ3E971_9GAMM</name>
<dbReference type="RefSeq" id="WP_189445687.1">
    <property type="nucleotide sequence ID" value="NZ_BMZI01000007.1"/>
</dbReference>
<keyword evidence="2" id="KW-1185">Reference proteome</keyword>
<dbReference type="Gene3D" id="2.40.10.270">
    <property type="entry name" value="Bacteriophage SPP1 head-tail adaptor protein"/>
    <property type="match status" value="1"/>
</dbReference>
<dbReference type="EMBL" id="BMZI01000007">
    <property type="protein sequence ID" value="GHB30484.1"/>
    <property type="molecule type" value="Genomic_DNA"/>
</dbReference>
<dbReference type="InterPro" id="IPR008767">
    <property type="entry name" value="Phage_SPP1_head-tail_adaptor"/>
</dbReference>
<proteinExistence type="predicted"/>
<gene>
    <name evidence="1" type="ORF">GCM10009038_31590</name>
</gene>